<organism evidence="1 2">
    <name type="scientific">Chitinophaga pinensis (strain ATCC 43595 / DSM 2588 / LMG 13176 / NBRC 15968 / NCIMB 11800 / UQM 2034)</name>
    <dbReference type="NCBI Taxonomy" id="485918"/>
    <lineage>
        <taxon>Bacteria</taxon>
        <taxon>Pseudomonadati</taxon>
        <taxon>Bacteroidota</taxon>
        <taxon>Chitinophagia</taxon>
        <taxon>Chitinophagales</taxon>
        <taxon>Chitinophagaceae</taxon>
        <taxon>Chitinophaga</taxon>
    </lineage>
</organism>
<proteinExistence type="predicted"/>
<evidence type="ECO:0000313" key="2">
    <source>
        <dbReference type="Proteomes" id="UP000002215"/>
    </source>
</evidence>
<sequence>MAYVKDNIFITGVSGTVGKKMNFRVRKGKTVVAVKRGPNTIPPTDEQQEVREQFVIASLYAQSAMKDPVVKAEYQKVARGGQTAYNAAFKDAAKPPVIDSVGINTYKGVIGDVIKISARDVITPKSVTVTISSPTGTVLEQGDAIIDATNQRIWTYTATVANATLPGTRIVATATDLPGNVTEKEVVIS</sequence>
<dbReference type="RefSeq" id="WP_012791830.1">
    <property type="nucleotide sequence ID" value="NC_013132.1"/>
</dbReference>
<reference evidence="2" key="1">
    <citation type="submission" date="2009-08" db="EMBL/GenBank/DDBJ databases">
        <title>The complete genome of Chitinophaga pinensis DSM 2588.</title>
        <authorList>
            <consortium name="US DOE Joint Genome Institute (JGI-PGF)"/>
            <person name="Lucas S."/>
            <person name="Copeland A."/>
            <person name="Lapidus A."/>
            <person name="Glavina del Rio T."/>
            <person name="Dalin E."/>
            <person name="Tice H."/>
            <person name="Bruce D."/>
            <person name="Goodwin L."/>
            <person name="Pitluck S."/>
            <person name="Kyrpides N."/>
            <person name="Mavromatis K."/>
            <person name="Ivanova N."/>
            <person name="Mikhailova N."/>
            <person name="Sims D."/>
            <person name="Meinche L."/>
            <person name="Brettin T."/>
            <person name="Detter J.C."/>
            <person name="Han C."/>
            <person name="Larimer F."/>
            <person name="Land M."/>
            <person name="Hauser L."/>
            <person name="Markowitz V."/>
            <person name="Cheng J.-F."/>
            <person name="Hugenholtz P."/>
            <person name="Woyke T."/>
            <person name="Wu D."/>
            <person name="Spring S."/>
            <person name="Klenk H.-P."/>
            <person name="Eisen J.A."/>
        </authorList>
    </citation>
    <scope>NUCLEOTIDE SEQUENCE [LARGE SCALE GENOMIC DNA]</scope>
    <source>
        <strain evidence="2">ATCC 43595 / DSM 2588 / LMG 13176 / NBRC 15968 / NCIMB 11800 / UQM 2034</strain>
    </source>
</reference>
<dbReference type="OrthoDB" id="880927at2"/>
<name>A0A979G699_CHIPD</name>
<reference evidence="1 2" key="2">
    <citation type="journal article" date="2010" name="Stand. Genomic Sci.">
        <title>Complete genome sequence of Chitinophaga pinensis type strain (UQM 2034).</title>
        <authorList>
            <person name="Glavina Del Rio T."/>
            <person name="Abt B."/>
            <person name="Spring S."/>
            <person name="Lapidus A."/>
            <person name="Nolan M."/>
            <person name="Tice H."/>
            <person name="Copeland A."/>
            <person name="Cheng J.F."/>
            <person name="Chen F."/>
            <person name="Bruce D."/>
            <person name="Goodwin L."/>
            <person name="Pitluck S."/>
            <person name="Ivanova N."/>
            <person name="Mavromatis K."/>
            <person name="Mikhailova N."/>
            <person name="Pati A."/>
            <person name="Chen A."/>
            <person name="Palaniappan K."/>
            <person name="Land M."/>
            <person name="Hauser L."/>
            <person name="Chang Y.J."/>
            <person name="Jeffries C.D."/>
            <person name="Chain P."/>
            <person name="Saunders E."/>
            <person name="Detter J.C."/>
            <person name="Brettin T."/>
            <person name="Rohde M."/>
            <person name="Goker M."/>
            <person name="Bristow J."/>
            <person name="Eisen J.A."/>
            <person name="Markowitz V."/>
            <person name="Hugenholtz P."/>
            <person name="Kyrpides N.C."/>
            <person name="Klenk H.P."/>
            <person name="Lucas S."/>
        </authorList>
    </citation>
    <scope>NUCLEOTIDE SEQUENCE [LARGE SCALE GENOMIC DNA]</scope>
    <source>
        <strain evidence="2">ATCC 43595 / DSM 2588 / LMG 13176 / NBRC 15968 / NCIMB 11800 / UQM 2034</strain>
    </source>
</reference>
<dbReference type="Proteomes" id="UP000002215">
    <property type="component" value="Chromosome"/>
</dbReference>
<dbReference type="EMBL" id="CP001699">
    <property type="protein sequence ID" value="ACU61659.1"/>
    <property type="molecule type" value="Genomic_DNA"/>
</dbReference>
<dbReference type="AlphaFoldDB" id="A0A979G699"/>
<dbReference type="KEGG" id="cpi:Cpin_4202"/>
<gene>
    <name evidence="1" type="ordered locus">Cpin_4202</name>
</gene>
<evidence type="ECO:0000313" key="1">
    <source>
        <dbReference type="EMBL" id="ACU61659.1"/>
    </source>
</evidence>
<accession>A0A979G699</accession>
<protein>
    <submittedName>
        <fullName evidence="1">Uncharacterized protein</fullName>
    </submittedName>
</protein>